<dbReference type="Proteomes" id="UP000826195">
    <property type="component" value="Unassembled WGS sequence"/>
</dbReference>
<protein>
    <submittedName>
        <fullName evidence="2">Uncharacterized protein</fullName>
    </submittedName>
</protein>
<name>A0AAV7J3K4_COTGL</name>
<evidence type="ECO:0000313" key="2">
    <source>
        <dbReference type="EMBL" id="KAH0564441.1"/>
    </source>
</evidence>
<gene>
    <name evidence="2" type="ORF">KQX54_012100</name>
</gene>
<evidence type="ECO:0000256" key="1">
    <source>
        <dbReference type="SAM" id="MobiDB-lite"/>
    </source>
</evidence>
<accession>A0AAV7J3K4</accession>
<evidence type="ECO:0000313" key="3">
    <source>
        <dbReference type="Proteomes" id="UP000826195"/>
    </source>
</evidence>
<dbReference type="EMBL" id="JAHXZJ010000002">
    <property type="protein sequence ID" value="KAH0564441.1"/>
    <property type="molecule type" value="Genomic_DNA"/>
</dbReference>
<comment type="caution">
    <text evidence="2">The sequence shown here is derived from an EMBL/GenBank/DDBJ whole genome shotgun (WGS) entry which is preliminary data.</text>
</comment>
<keyword evidence="3" id="KW-1185">Reference proteome</keyword>
<feature type="region of interest" description="Disordered" evidence="1">
    <location>
        <begin position="28"/>
        <end position="64"/>
    </location>
</feature>
<organism evidence="2 3">
    <name type="scientific">Cotesia glomerata</name>
    <name type="common">Lepidopteran parasitic wasp</name>
    <name type="synonym">Apanteles glomeratus</name>
    <dbReference type="NCBI Taxonomy" id="32391"/>
    <lineage>
        <taxon>Eukaryota</taxon>
        <taxon>Metazoa</taxon>
        <taxon>Ecdysozoa</taxon>
        <taxon>Arthropoda</taxon>
        <taxon>Hexapoda</taxon>
        <taxon>Insecta</taxon>
        <taxon>Pterygota</taxon>
        <taxon>Neoptera</taxon>
        <taxon>Endopterygota</taxon>
        <taxon>Hymenoptera</taxon>
        <taxon>Apocrita</taxon>
        <taxon>Ichneumonoidea</taxon>
        <taxon>Braconidae</taxon>
        <taxon>Microgastrinae</taxon>
        <taxon>Cotesia</taxon>
    </lineage>
</organism>
<feature type="region of interest" description="Disordered" evidence="1">
    <location>
        <begin position="1"/>
        <end position="20"/>
    </location>
</feature>
<sequence length="151" mass="16981">MHQKYHENVSVQPEECEKMSPIIPEAQVKKSSTLSGSLEEPAAVAAEEEEEQDYEEENYEESLLGEREREAPIKINVRRFSSRHSSISVQRPAEQAPFHSPGLLYPSTSRHPTFMYLGLMVLSIPVHSSGDFVTPVRRKLSGSTVLVNLSE</sequence>
<feature type="compositionally biased region" description="Acidic residues" evidence="1">
    <location>
        <begin position="46"/>
        <end position="60"/>
    </location>
</feature>
<proteinExistence type="predicted"/>
<dbReference type="AlphaFoldDB" id="A0AAV7J3K4"/>
<reference evidence="2 3" key="1">
    <citation type="journal article" date="2021" name="J. Hered.">
        <title>A chromosome-level genome assembly of the parasitoid wasp, Cotesia glomerata (Hymenoptera: Braconidae).</title>
        <authorList>
            <person name="Pinto B.J."/>
            <person name="Weis J.J."/>
            <person name="Gamble T."/>
            <person name="Ode P.J."/>
            <person name="Paul R."/>
            <person name="Zaspel J.M."/>
        </authorList>
    </citation>
    <scope>NUCLEOTIDE SEQUENCE [LARGE SCALE GENOMIC DNA]</scope>
    <source>
        <strain evidence="2">CgM1</strain>
    </source>
</reference>